<dbReference type="EMBL" id="QGDL01000009">
    <property type="protein sequence ID" value="PWJ28270.1"/>
    <property type="molecule type" value="Genomic_DNA"/>
</dbReference>
<name>A0A2Y9BGU7_9FIRM</name>
<organism evidence="1 2">
    <name type="scientific">Faecalicatena orotica</name>
    <dbReference type="NCBI Taxonomy" id="1544"/>
    <lineage>
        <taxon>Bacteria</taxon>
        <taxon>Bacillati</taxon>
        <taxon>Bacillota</taxon>
        <taxon>Clostridia</taxon>
        <taxon>Lachnospirales</taxon>
        <taxon>Lachnospiraceae</taxon>
        <taxon>Faecalicatena</taxon>
    </lineage>
</organism>
<gene>
    <name evidence="1" type="ORF">A8806_109150</name>
</gene>
<proteinExistence type="predicted"/>
<dbReference type="PANTHER" id="PTHR39450:SF1">
    <property type="entry name" value="DUF1667 DOMAIN-CONTAINING PROTEIN"/>
    <property type="match status" value="1"/>
</dbReference>
<dbReference type="InterPro" id="IPR036593">
    <property type="entry name" value="CPE0013-like_sf"/>
</dbReference>
<dbReference type="InterPro" id="IPR012460">
    <property type="entry name" value="DUF1667"/>
</dbReference>
<dbReference type="SUPFAM" id="SSF160148">
    <property type="entry name" value="CPE0013-like"/>
    <property type="match status" value="1"/>
</dbReference>
<dbReference type="PANTHER" id="PTHR39450">
    <property type="entry name" value="MOLYBDOPTERIN OXIDOREDUCTASE, 4FE-4S CLUSTER-BINDING SUBUNIT"/>
    <property type="match status" value="1"/>
</dbReference>
<evidence type="ECO:0000313" key="2">
    <source>
        <dbReference type="Proteomes" id="UP000245845"/>
    </source>
</evidence>
<sequence length="126" mass="13757">MKEMTCIVCPNGCSLKVEKKDGVWEVSGNQCKRGEAFAVEEMTHPMRTICSTVRTIFAGVPVIPVRVSAEIPKERIFDVMNQINQVTVDRICGTGEPVIENVLGLGVDVIVTSDILKGYENAESVS</sequence>
<dbReference type="AlphaFoldDB" id="A0A2Y9BGU7"/>
<protein>
    <submittedName>
        <fullName evidence="1">CxxC motif-containing protein</fullName>
    </submittedName>
</protein>
<dbReference type="OrthoDB" id="9811531at2"/>
<dbReference type="Gene3D" id="3.10.530.10">
    <property type="entry name" value="CPE0013-like"/>
    <property type="match status" value="1"/>
</dbReference>
<dbReference type="Proteomes" id="UP000245845">
    <property type="component" value="Unassembled WGS sequence"/>
</dbReference>
<comment type="caution">
    <text evidence="1">The sequence shown here is derived from an EMBL/GenBank/DDBJ whole genome shotgun (WGS) entry which is preliminary data.</text>
</comment>
<keyword evidence="2" id="KW-1185">Reference proteome</keyword>
<dbReference type="Pfam" id="PF07892">
    <property type="entry name" value="DUF1667"/>
    <property type="match status" value="1"/>
</dbReference>
<evidence type="ECO:0000313" key="1">
    <source>
        <dbReference type="EMBL" id="PWJ28270.1"/>
    </source>
</evidence>
<accession>A0A2Y9BGU7</accession>
<reference evidence="1 2" key="1">
    <citation type="submission" date="2018-05" db="EMBL/GenBank/DDBJ databases">
        <title>The Hungate 1000. A catalogue of reference genomes from the rumen microbiome.</title>
        <authorList>
            <person name="Kelly W."/>
        </authorList>
    </citation>
    <scope>NUCLEOTIDE SEQUENCE [LARGE SCALE GENOMIC DNA]</scope>
    <source>
        <strain evidence="1 2">NLAE-zl-C242</strain>
    </source>
</reference>